<dbReference type="EMBL" id="VHSH01000010">
    <property type="protein sequence ID" value="TQV74455.1"/>
    <property type="molecule type" value="Genomic_DNA"/>
</dbReference>
<dbReference type="PIRSF" id="PIRSF000103">
    <property type="entry name" value="HIBADH"/>
    <property type="match status" value="1"/>
</dbReference>
<feature type="domain" description="6-phosphogluconate dehydrogenase NADP-binding" evidence="4">
    <location>
        <begin position="7"/>
        <end position="163"/>
    </location>
</feature>
<dbReference type="InterPro" id="IPR036291">
    <property type="entry name" value="NAD(P)-bd_dom_sf"/>
</dbReference>
<dbReference type="GO" id="GO:0016491">
    <property type="term" value="F:oxidoreductase activity"/>
    <property type="evidence" value="ECO:0007669"/>
    <property type="project" value="UniProtKB-KW"/>
</dbReference>
<dbReference type="InterPro" id="IPR006115">
    <property type="entry name" value="6PGDH_NADP-bd"/>
</dbReference>
<dbReference type="PANTHER" id="PTHR43060:SF15">
    <property type="entry name" value="3-HYDROXYISOBUTYRATE DEHYDROGENASE-LIKE 1, MITOCHONDRIAL-RELATED"/>
    <property type="match status" value="1"/>
</dbReference>
<dbReference type="SUPFAM" id="SSF48179">
    <property type="entry name" value="6-phosphogluconate dehydrogenase C-terminal domain-like"/>
    <property type="match status" value="1"/>
</dbReference>
<keyword evidence="7" id="KW-1185">Reference proteome</keyword>
<reference evidence="6 7" key="1">
    <citation type="submission" date="2019-06" db="EMBL/GenBank/DDBJ databases">
        <title>Whole genome sequence for Rhodospirillaceae sp. R148.</title>
        <authorList>
            <person name="Wang G."/>
        </authorList>
    </citation>
    <scope>NUCLEOTIDE SEQUENCE [LARGE SCALE GENOMIC DNA]</scope>
    <source>
        <strain evidence="6 7">R148</strain>
    </source>
</reference>
<dbReference type="InterPro" id="IPR015815">
    <property type="entry name" value="HIBADH-related"/>
</dbReference>
<dbReference type="OrthoDB" id="9812907at2"/>
<gene>
    <name evidence="6" type="ORF">FKG95_24570</name>
</gene>
<feature type="domain" description="3-hydroxyisobutyrate dehydrogenase-like NAD-binding" evidence="5">
    <location>
        <begin position="170"/>
        <end position="288"/>
    </location>
</feature>
<proteinExistence type="predicted"/>
<dbReference type="Gene3D" id="1.10.1040.10">
    <property type="entry name" value="N-(1-d-carboxylethyl)-l-norvaline Dehydrogenase, domain 2"/>
    <property type="match status" value="1"/>
</dbReference>
<dbReference type="AlphaFoldDB" id="A0A545TB61"/>
<keyword evidence="1" id="KW-0560">Oxidoreductase</keyword>
<protein>
    <submittedName>
        <fullName evidence="6">NAD(P)-dependent oxidoreductase</fullName>
    </submittedName>
</protein>
<dbReference type="PANTHER" id="PTHR43060">
    <property type="entry name" value="3-HYDROXYISOBUTYRATE DEHYDROGENASE-LIKE 1, MITOCHONDRIAL-RELATED"/>
    <property type="match status" value="1"/>
</dbReference>
<evidence type="ECO:0000313" key="7">
    <source>
        <dbReference type="Proteomes" id="UP000315252"/>
    </source>
</evidence>
<feature type="active site" evidence="3">
    <location>
        <position position="176"/>
    </location>
</feature>
<keyword evidence="2" id="KW-0520">NAD</keyword>
<dbReference type="Pfam" id="PF03446">
    <property type="entry name" value="NAD_binding_2"/>
    <property type="match status" value="1"/>
</dbReference>
<evidence type="ECO:0000259" key="5">
    <source>
        <dbReference type="Pfam" id="PF14833"/>
    </source>
</evidence>
<dbReference type="InterPro" id="IPR013328">
    <property type="entry name" value="6PGD_dom2"/>
</dbReference>
<dbReference type="Gene3D" id="3.40.50.720">
    <property type="entry name" value="NAD(P)-binding Rossmann-like Domain"/>
    <property type="match status" value="1"/>
</dbReference>
<dbReference type="InterPro" id="IPR029154">
    <property type="entry name" value="HIBADH-like_NADP-bd"/>
</dbReference>
<dbReference type="InterPro" id="IPR008927">
    <property type="entry name" value="6-PGluconate_DH-like_C_sf"/>
</dbReference>
<evidence type="ECO:0000256" key="1">
    <source>
        <dbReference type="ARBA" id="ARBA00023002"/>
    </source>
</evidence>
<accession>A0A545TB61</accession>
<comment type="caution">
    <text evidence="6">The sequence shown here is derived from an EMBL/GenBank/DDBJ whole genome shotgun (WGS) entry which is preliminary data.</text>
</comment>
<dbReference type="RefSeq" id="WP_142899086.1">
    <property type="nucleotide sequence ID" value="NZ_ML660061.1"/>
</dbReference>
<name>A0A545TB61_9PROT</name>
<dbReference type="SUPFAM" id="SSF51735">
    <property type="entry name" value="NAD(P)-binding Rossmann-fold domains"/>
    <property type="match status" value="1"/>
</dbReference>
<evidence type="ECO:0000313" key="6">
    <source>
        <dbReference type="EMBL" id="TQV74455.1"/>
    </source>
</evidence>
<dbReference type="Proteomes" id="UP000315252">
    <property type="component" value="Unassembled WGS sequence"/>
</dbReference>
<dbReference type="GO" id="GO:0051287">
    <property type="term" value="F:NAD binding"/>
    <property type="evidence" value="ECO:0007669"/>
    <property type="project" value="InterPro"/>
</dbReference>
<dbReference type="Pfam" id="PF14833">
    <property type="entry name" value="NAD_binding_11"/>
    <property type="match status" value="1"/>
</dbReference>
<sequence length="302" mass="32809">MTGKAVVGFIGVGLMGWGMAKNVVEKGYPLLVMAHRKREAVDDLVGRGASEVSSPKEMAEKADVIVLCVTGAPQVEDLLRREDGILAGARDGLTIIDTSTSEPDLTERLHAELSERGITFFDAPLSRTPAHAWEGELSTYVGGPEELIEKWRPLLSTWASVVIPARGPVGAAHAIKLINNLISIGYASIWSECYSMISKIGVEPEIFREIVSNSGMNCGNFQNYSKYVCEGDPKAHEFTLSNCLKDITYYNRLATRNGAATFMSDGALQLLKLGNTMGYGERNIPELVDVVAKLNGQGERTK</sequence>
<dbReference type="GO" id="GO:0050661">
    <property type="term" value="F:NADP binding"/>
    <property type="evidence" value="ECO:0007669"/>
    <property type="project" value="InterPro"/>
</dbReference>
<evidence type="ECO:0000259" key="4">
    <source>
        <dbReference type="Pfam" id="PF03446"/>
    </source>
</evidence>
<organism evidence="6 7">
    <name type="scientific">Denitrobaculum tricleocarpae</name>
    <dbReference type="NCBI Taxonomy" id="2591009"/>
    <lineage>
        <taxon>Bacteria</taxon>
        <taxon>Pseudomonadati</taxon>
        <taxon>Pseudomonadota</taxon>
        <taxon>Alphaproteobacteria</taxon>
        <taxon>Rhodospirillales</taxon>
        <taxon>Rhodospirillaceae</taxon>
        <taxon>Denitrobaculum</taxon>
    </lineage>
</organism>
<evidence type="ECO:0000256" key="3">
    <source>
        <dbReference type="PIRSR" id="PIRSR000103-1"/>
    </source>
</evidence>
<evidence type="ECO:0000256" key="2">
    <source>
        <dbReference type="ARBA" id="ARBA00023027"/>
    </source>
</evidence>